<keyword evidence="6" id="KW-0808">Transferase</keyword>
<dbReference type="EC" id="2.3.2.31" evidence="5"/>
<dbReference type="PANTHER" id="PTHR11685">
    <property type="entry name" value="RBR FAMILY RING FINGER AND IBR DOMAIN-CONTAINING"/>
    <property type="match status" value="1"/>
</dbReference>
<keyword evidence="11" id="KW-0862">Zinc</keyword>
<reference evidence="13 14" key="1">
    <citation type="submission" date="2024-04" db="EMBL/GenBank/DDBJ databases">
        <title>Genome assembly C_amara_ONT_v2.</title>
        <authorList>
            <person name="Yant L."/>
            <person name="Moore C."/>
            <person name="Slenker M."/>
        </authorList>
    </citation>
    <scope>NUCLEOTIDE SEQUENCE [LARGE SCALE GENOMIC DNA]</scope>
    <source>
        <tissue evidence="13">Leaf</tissue>
    </source>
</reference>
<comment type="catalytic activity">
    <reaction evidence="1">
        <text>[E2 ubiquitin-conjugating enzyme]-S-ubiquitinyl-L-cysteine + [acceptor protein]-L-lysine = [E2 ubiquitin-conjugating enzyme]-L-cysteine + [acceptor protein]-N(6)-ubiquitinyl-L-lysine.</text>
        <dbReference type="EC" id="2.3.2.31"/>
    </reaction>
</comment>
<comment type="caution">
    <text evidence="13">The sequence shown here is derived from an EMBL/GenBank/DDBJ whole genome shotgun (WGS) entry which is preliminary data.</text>
</comment>
<protein>
    <recommendedName>
        <fullName evidence="5">RBR-type E3 ubiquitin transferase</fullName>
        <ecNumber evidence="5">2.3.2.31</ecNumber>
    </recommendedName>
</protein>
<evidence type="ECO:0000256" key="5">
    <source>
        <dbReference type="ARBA" id="ARBA00012251"/>
    </source>
</evidence>
<keyword evidence="8" id="KW-0677">Repeat</keyword>
<dbReference type="AlphaFoldDB" id="A0ABD1AB88"/>
<dbReference type="Gene3D" id="1.20.120.1750">
    <property type="match status" value="1"/>
</dbReference>
<proteinExistence type="inferred from homology"/>
<dbReference type="SUPFAM" id="SSF57850">
    <property type="entry name" value="RING/U-box"/>
    <property type="match status" value="1"/>
</dbReference>
<dbReference type="Proteomes" id="UP001558713">
    <property type="component" value="Unassembled WGS sequence"/>
</dbReference>
<dbReference type="SMART" id="SM00647">
    <property type="entry name" value="IBR"/>
    <property type="match status" value="1"/>
</dbReference>
<dbReference type="InterPro" id="IPR044066">
    <property type="entry name" value="TRIAD_supradom"/>
</dbReference>
<dbReference type="Gene3D" id="3.30.40.10">
    <property type="entry name" value="Zinc/RING finger domain, C3HC4 (zinc finger)"/>
    <property type="match status" value="1"/>
</dbReference>
<evidence type="ECO:0000256" key="10">
    <source>
        <dbReference type="ARBA" id="ARBA00022786"/>
    </source>
</evidence>
<evidence type="ECO:0000256" key="2">
    <source>
        <dbReference type="ARBA" id="ARBA00001947"/>
    </source>
</evidence>
<dbReference type="InterPro" id="IPR013083">
    <property type="entry name" value="Znf_RING/FYVE/PHD"/>
</dbReference>
<dbReference type="InterPro" id="IPR031127">
    <property type="entry name" value="E3_UB_ligase_RBR"/>
</dbReference>
<dbReference type="InterPro" id="IPR048962">
    <property type="entry name" value="ARIH1-like_UBL"/>
</dbReference>
<evidence type="ECO:0000313" key="14">
    <source>
        <dbReference type="Proteomes" id="UP001558713"/>
    </source>
</evidence>
<keyword evidence="7" id="KW-0479">Metal-binding</keyword>
<keyword evidence="10" id="KW-0833">Ubl conjugation pathway</keyword>
<evidence type="ECO:0000256" key="3">
    <source>
        <dbReference type="ARBA" id="ARBA00004906"/>
    </source>
</evidence>
<organism evidence="13 14">
    <name type="scientific">Cardamine amara subsp. amara</name>
    <dbReference type="NCBI Taxonomy" id="228776"/>
    <lineage>
        <taxon>Eukaryota</taxon>
        <taxon>Viridiplantae</taxon>
        <taxon>Streptophyta</taxon>
        <taxon>Embryophyta</taxon>
        <taxon>Tracheophyta</taxon>
        <taxon>Spermatophyta</taxon>
        <taxon>Magnoliopsida</taxon>
        <taxon>eudicotyledons</taxon>
        <taxon>Gunneridae</taxon>
        <taxon>Pentapetalae</taxon>
        <taxon>rosids</taxon>
        <taxon>malvids</taxon>
        <taxon>Brassicales</taxon>
        <taxon>Brassicaceae</taxon>
        <taxon>Cardamineae</taxon>
        <taxon>Cardamine</taxon>
    </lineage>
</organism>
<evidence type="ECO:0000256" key="11">
    <source>
        <dbReference type="ARBA" id="ARBA00022833"/>
    </source>
</evidence>
<evidence type="ECO:0000256" key="4">
    <source>
        <dbReference type="ARBA" id="ARBA00005884"/>
    </source>
</evidence>
<evidence type="ECO:0000256" key="6">
    <source>
        <dbReference type="ARBA" id="ARBA00022679"/>
    </source>
</evidence>
<evidence type="ECO:0000259" key="12">
    <source>
        <dbReference type="PROSITE" id="PS51873"/>
    </source>
</evidence>
<evidence type="ECO:0000313" key="13">
    <source>
        <dbReference type="EMBL" id="KAL1204027.1"/>
    </source>
</evidence>
<gene>
    <name evidence="13" type="ORF">V5N11_011869</name>
</gene>
<evidence type="ECO:0000256" key="1">
    <source>
        <dbReference type="ARBA" id="ARBA00001798"/>
    </source>
</evidence>
<comment type="pathway">
    <text evidence="3">Protein modification; protein ubiquitination.</text>
</comment>
<dbReference type="GO" id="GO:0008270">
    <property type="term" value="F:zinc ion binding"/>
    <property type="evidence" value="ECO:0007669"/>
    <property type="project" value="UniProtKB-KW"/>
</dbReference>
<dbReference type="CDD" id="cd20346">
    <property type="entry name" value="BRcat_RBR_ANKIB1"/>
    <property type="match status" value="1"/>
</dbReference>
<dbReference type="PROSITE" id="PS51873">
    <property type="entry name" value="TRIAD"/>
    <property type="match status" value="1"/>
</dbReference>
<dbReference type="GO" id="GO:0061630">
    <property type="term" value="F:ubiquitin protein ligase activity"/>
    <property type="evidence" value="ECO:0007669"/>
    <property type="project" value="UniProtKB-EC"/>
</dbReference>
<feature type="domain" description="RING-type" evidence="12">
    <location>
        <begin position="82"/>
        <end position="322"/>
    </location>
</feature>
<dbReference type="Pfam" id="PF01485">
    <property type="entry name" value="IBR"/>
    <property type="match status" value="1"/>
</dbReference>
<comment type="similarity">
    <text evidence="4">Belongs to the RBR family. Ariadne subfamily.</text>
</comment>
<evidence type="ECO:0000256" key="8">
    <source>
        <dbReference type="ARBA" id="ARBA00022737"/>
    </source>
</evidence>
<sequence>MAHDRERPYSVLKMGDVKEKMKKQIIEISEIFMLSKSDAIVLLMYLRWDSLRVSERLAENKDKLLTESGLKSLVIDSNDALSDSSSETCFDEFYEFADDHDDESVGDEDLISTPICSHKFSADYWREYLDKNYYSAKKIQTTISCPVLDCRASVGSDTIEKLPRYDRNLYDRYVRRSYFEGNKALMIKKCTAPGCGYIIVFHQANNDTDGDEEFSLSVVCLCGHTFCLRCGLESHRPVTCNNASDWLFRDLNKLPEESDDESLNITNTKTCLNCLSSLKLVNRSERKYMTCACSFRFCNWCFRPEEAHKKESKSFGKCVVVTVGNSCVDRWKMCETSLEQAKADLKLFEESNVKKPSILNEQDIKILREGLMLIVQCRRVLKWICVFDYFHTEYEMSKREYLRYLQGNAGVALQRYSNNLQEQKDRLFTAASTPEEPLCSNSKISIVTSDIGNYFYDFIKTLQDGLADLKVKSYDDCGGPYWLCDRCTSGNNWLHKKCEMCRDETAIPVEMLSDLSIN</sequence>
<dbReference type="PROSITE" id="PS01358">
    <property type="entry name" value="ZF_RANBP2_1"/>
    <property type="match status" value="1"/>
</dbReference>
<dbReference type="InterPro" id="IPR001876">
    <property type="entry name" value="Znf_RanBP2"/>
</dbReference>
<evidence type="ECO:0000256" key="7">
    <source>
        <dbReference type="ARBA" id="ARBA00022723"/>
    </source>
</evidence>
<name>A0ABD1AB88_CARAN</name>
<dbReference type="EMBL" id="JBANAX010000547">
    <property type="protein sequence ID" value="KAL1204027.1"/>
    <property type="molecule type" value="Genomic_DNA"/>
</dbReference>
<accession>A0ABD1AB88</accession>
<keyword evidence="14" id="KW-1185">Reference proteome</keyword>
<evidence type="ECO:0000256" key="9">
    <source>
        <dbReference type="ARBA" id="ARBA00022771"/>
    </source>
</evidence>
<keyword evidence="9" id="KW-0863">Zinc-finger</keyword>
<dbReference type="InterPro" id="IPR002867">
    <property type="entry name" value="IBR_dom"/>
</dbReference>
<comment type="cofactor">
    <cofactor evidence="2">
        <name>Zn(2+)</name>
        <dbReference type="ChEBI" id="CHEBI:29105"/>
    </cofactor>
</comment>
<dbReference type="Pfam" id="PF21235">
    <property type="entry name" value="UBA_ARI1"/>
    <property type="match status" value="1"/>
</dbReference>